<gene>
    <name evidence="5" type="ORF">FSB_LOCUS17493</name>
</gene>
<dbReference type="Gene3D" id="3.90.110.10">
    <property type="entry name" value="Lactate dehydrogenase/glycoside hydrolase, family 4, C-terminal"/>
    <property type="match status" value="1"/>
</dbReference>
<dbReference type="GO" id="GO:0030060">
    <property type="term" value="F:L-malate dehydrogenase (NAD+) activity"/>
    <property type="evidence" value="ECO:0007669"/>
    <property type="project" value="TreeGrafter"/>
</dbReference>
<evidence type="ECO:0000256" key="2">
    <source>
        <dbReference type="ARBA" id="ARBA00023027"/>
    </source>
</evidence>
<feature type="domain" description="Lactate/malate dehydrogenase C-terminal" evidence="4">
    <location>
        <begin position="56"/>
        <end position="95"/>
    </location>
</feature>
<accession>A0A2N9FRQ2</accession>
<dbReference type="AlphaFoldDB" id="A0A2N9FRQ2"/>
<reference evidence="5" key="1">
    <citation type="submission" date="2018-02" db="EMBL/GenBank/DDBJ databases">
        <authorList>
            <person name="Cohen D.B."/>
            <person name="Kent A.D."/>
        </authorList>
    </citation>
    <scope>NUCLEOTIDE SEQUENCE</scope>
</reference>
<evidence type="ECO:0000256" key="1">
    <source>
        <dbReference type="ARBA" id="ARBA00023002"/>
    </source>
</evidence>
<dbReference type="InterPro" id="IPR022383">
    <property type="entry name" value="Lactate/malate_DH_C"/>
</dbReference>
<dbReference type="InterPro" id="IPR015955">
    <property type="entry name" value="Lactate_DH/Glyco_Ohase_4_C"/>
</dbReference>
<keyword evidence="1" id="KW-0560">Oxidoreductase</keyword>
<evidence type="ECO:0000256" key="3">
    <source>
        <dbReference type="SAM" id="MobiDB-lite"/>
    </source>
</evidence>
<evidence type="ECO:0000259" key="4">
    <source>
        <dbReference type="Pfam" id="PF02866"/>
    </source>
</evidence>
<dbReference type="SUPFAM" id="SSF56327">
    <property type="entry name" value="LDH C-terminal domain-like"/>
    <property type="match status" value="1"/>
</dbReference>
<dbReference type="GO" id="GO:0005739">
    <property type="term" value="C:mitochondrion"/>
    <property type="evidence" value="ECO:0007669"/>
    <property type="project" value="TreeGrafter"/>
</dbReference>
<dbReference type="Pfam" id="PF02866">
    <property type="entry name" value="Ldh_1_C"/>
    <property type="match status" value="1"/>
</dbReference>
<feature type="region of interest" description="Disordered" evidence="3">
    <location>
        <begin position="1"/>
        <end position="30"/>
    </location>
</feature>
<proteinExistence type="predicted"/>
<protein>
    <recommendedName>
        <fullName evidence="4">Lactate/malate dehydrogenase C-terminal domain-containing protein</fullName>
    </recommendedName>
</protein>
<sequence length="278" mass="31466">MESMENRVERDSKKPMEESSTGIGSYGGGGASGIVAWLGAKVREKELEQPPCIGFRLGKNGVEEVLELGSLSDYEKENLESLKPELKSSIEKGFKYINQSFYKAKIPSIIPSEHVKGGIAVNFMQVRLSPVLGLQIMLKMLGCWLGPVTWKYCVLDSIASVCETCGSWDTYTLKRLRNGHGHRMIRDVGAYERMWSHDGTWAYMTLEMWQVDLINLENFVQLGPWEDTMDCKQLWLGSHGCGNDENHERRIEMWEGLEAIVSSAREHHVPTHTKARLN</sequence>
<dbReference type="PANTHER" id="PTHR11540">
    <property type="entry name" value="MALATE AND LACTATE DEHYDROGENASE"/>
    <property type="match status" value="1"/>
</dbReference>
<dbReference type="EMBL" id="OIVN01001081">
    <property type="protein sequence ID" value="SPC89611.1"/>
    <property type="molecule type" value="Genomic_DNA"/>
</dbReference>
<dbReference type="PANTHER" id="PTHR11540:SF47">
    <property type="entry name" value="MALATE DEHYDROGENASE"/>
    <property type="match status" value="1"/>
</dbReference>
<keyword evidence="2" id="KW-0520">NAD</keyword>
<evidence type="ECO:0000313" key="5">
    <source>
        <dbReference type="EMBL" id="SPC89611.1"/>
    </source>
</evidence>
<organism evidence="5">
    <name type="scientific">Fagus sylvatica</name>
    <name type="common">Beechnut</name>
    <dbReference type="NCBI Taxonomy" id="28930"/>
    <lineage>
        <taxon>Eukaryota</taxon>
        <taxon>Viridiplantae</taxon>
        <taxon>Streptophyta</taxon>
        <taxon>Embryophyta</taxon>
        <taxon>Tracheophyta</taxon>
        <taxon>Spermatophyta</taxon>
        <taxon>Magnoliopsida</taxon>
        <taxon>eudicotyledons</taxon>
        <taxon>Gunneridae</taxon>
        <taxon>Pentapetalae</taxon>
        <taxon>rosids</taxon>
        <taxon>fabids</taxon>
        <taxon>Fagales</taxon>
        <taxon>Fagaceae</taxon>
        <taxon>Fagus</taxon>
    </lineage>
</organism>
<feature type="compositionally biased region" description="Basic and acidic residues" evidence="3">
    <location>
        <begin position="1"/>
        <end position="17"/>
    </location>
</feature>
<name>A0A2N9FRQ2_FAGSY</name>